<dbReference type="InterPro" id="IPR015424">
    <property type="entry name" value="PyrdxlP-dep_Trfase"/>
</dbReference>
<keyword evidence="9" id="KW-1185">Reference proteome</keyword>
<dbReference type="GO" id="GO:0019752">
    <property type="term" value="P:carboxylic acid metabolic process"/>
    <property type="evidence" value="ECO:0007669"/>
    <property type="project" value="InterPro"/>
</dbReference>
<dbReference type="InterPro" id="IPR015422">
    <property type="entry name" value="PyrdxlP-dep_Trfase_small"/>
</dbReference>
<protein>
    <submittedName>
        <fullName evidence="8">Putative L-2,4-diaminobutyrate decarboxylase</fullName>
        <ecNumber evidence="8">4.1.1.-</ecNumber>
    </submittedName>
</protein>
<dbReference type="Pfam" id="PF00282">
    <property type="entry name" value="Pyridoxal_deC"/>
    <property type="match status" value="1"/>
</dbReference>
<dbReference type="InterPro" id="IPR010977">
    <property type="entry name" value="Aromatic_deC"/>
</dbReference>
<accession>B2GG16</accession>
<organism evidence="8 9">
    <name type="scientific">Kocuria rhizophila (strain ATCC 9341 / DSM 348 / NBRC 103217 / DC2201)</name>
    <dbReference type="NCBI Taxonomy" id="378753"/>
    <lineage>
        <taxon>Bacteria</taxon>
        <taxon>Bacillati</taxon>
        <taxon>Actinomycetota</taxon>
        <taxon>Actinomycetes</taxon>
        <taxon>Micrococcales</taxon>
        <taxon>Micrococcaceae</taxon>
        <taxon>Kocuria</taxon>
    </lineage>
</organism>
<dbReference type="PANTHER" id="PTHR45677">
    <property type="entry name" value="GLUTAMATE DECARBOXYLASE-RELATED"/>
    <property type="match status" value="1"/>
</dbReference>
<keyword evidence="4 6" id="KW-0663">Pyridoxal phosphate</keyword>
<evidence type="ECO:0000256" key="3">
    <source>
        <dbReference type="ARBA" id="ARBA00022793"/>
    </source>
</evidence>
<dbReference type="InterPro" id="IPR015421">
    <property type="entry name" value="PyrdxlP-dep_Trfase_major"/>
</dbReference>
<dbReference type="Proteomes" id="UP000008838">
    <property type="component" value="Chromosome"/>
</dbReference>
<dbReference type="PANTHER" id="PTHR45677:SF8">
    <property type="entry name" value="CYSTEINE SULFINIC ACID DECARBOXYLASE"/>
    <property type="match status" value="1"/>
</dbReference>
<name>B2GG16_KOCRD</name>
<dbReference type="STRING" id="378753.KRH_10970"/>
<evidence type="ECO:0000256" key="7">
    <source>
        <dbReference type="RuleBase" id="RU000382"/>
    </source>
</evidence>
<dbReference type="Gene3D" id="3.40.640.10">
    <property type="entry name" value="Type I PLP-dependent aspartate aminotransferase-like (Major domain)"/>
    <property type="match status" value="1"/>
</dbReference>
<reference evidence="8 9" key="1">
    <citation type="journal article" date="2008" name="J. Bacteriol.">
        <title>Complete genome sequence of the soil actinomycete Kocuria rhizophila.</title>
        <authorList>
            <person name="Takarada H."/>
            <person name="Sekine M."/>
            <person name="Kosugi H."/>
            <person name="Matsuo Y."/>
            <person name="Fujisawa T."/>
            <person name="Omata S."/>
            <person name="Kishi E."/>
            <person name="Shimizu A."/>
            <person name="Tsukatani N."/>
            <person name="Tanikawa S."/>
            <person name="Fujita N."/>
            <person name="Harayama S."/>
        </authorList>
    </citation>
    <scope>NUCLEOTIDE SEQUENCE [LARGE SCALE GENOMIC DNA]</scope>
    <source>
        <strain evidence="9">ATCC 9341 / DSM 348 / NBRC 103217 / DC2201</strain>
    </source>
</reference>
<gene>
    <name evidence="8" type="primary">ddc</name>
    <name evidence="8" type="ordered locus">KRH_10970</name>
</gene>
<evidence type="ECO:0000256" key="1">
    <source>
        <dbReference type="ARBA" id="ARBA00001933"/>
    </source>
</evidence>
<keyword evidence="3" id="KW-0210">Decarboxylase</keyword>
<evidence type="ECO:0000313" key="8">
    <source>
        <dbReference type="EMBL" id="BAG29444.1"/>
    </source>
</evidence>
<dbReference type="GO" id="GO:0006520">
    <property type="term" value="P:amino acid metabolic process"/>
    <property type="evidence" value="ECO:0007669"/>
    <property type="project" value="InterPro"/>
</dbReference>
<dbReference type="EMBL" id="AP009152">
    <property type="protein sequence ID" value="BAG29444.1"/>
    <property type="molecule type" value="Genomic_DNA"/>
</dbReference>
<dbReference type="HOGENOM" id="CLU_011856_0_4_11"/>
<evidence type="ECO:0000256" key="4">
    <source>
        <dbReference type="ARBA" id="ARBA00022898"/>
    </source>
</evidence>
<proteinExistence type="inferred from homology"/>
<dbReference type="Gene3D" id="3.90.1150.10">
    <property type="entry name" value="Aspartate Aminotransferase, domain 1"/>
    <property type="match status" value="1"/>
</dbReference>
<dbReference type="GO" id="GO:0005737">
    <property type="term" value="C:cytoplasm"/>
    <property type="evidence" value="ECO:0007669"/>
    <property type="project" value="TreeGrafter"/>
</dbReference>
<keyword evidence="5 7" id="KW-0456">Lyase</keyword>
<evidence type="ECO:0000256" key="5">
    <source>
        <dbReference type="ARBA" id="ARBA00023239"/>
    </source>
</evidence>
<feature type="modified residue" description="N6-(pyridoxal phosphate)lysine" evidence="6">
    <location>
        <position position="315"/>
    </location>
</feature>
<evidence type="ECO:0000256" key="6">
    <source>
        <dbReference type="PIRSR" id="PIRSR602129-50"/>
    </source>
</evidence>
<sequence>MSPTESDHRSMSSSLLHQDTVTDLVRDVTAASAAGAARMAAARQPHEPSVHEDLTGAVSRIDLDAPLGDFDATLDELDSTWLRHAVWFHHPRTLAHLNCPVAVPAVAAETLAAAVNVSLDTWDQSTAATAMERSLLAWTAGRIGFPDAADGMFTPGGTTSNLQALMLARDECLERSAQTPGAPPRPVRAARLRILAGAEGHFSVVTAARILGLDDDCVIPVPVDSRGALSVPALERVLADLDSQSLEPMAVVATAGTTDRGVVDPLEQIGRVCGERGIWLHVDAAYGGGLLVSPAHRSMLDGIERADSVTVDFHKTWFQPVACSAVVVRDGRTLRHCTHHAAYLNPADTPEPNQVDRSLQTTRRFDALKLWVTLRTLGPDAIGEMFDTVIDLAARVAEELREDPRFELVCDPSLSTVLFRWLPPQDCADPRPDPWVRAVRRAVWDSGQATVAETEIAGRPCLKLTLLNPQTTVEDVREVLGLVHTTALHLTTREHTGKAVA</sequence>
<dbReference type="KEGG" id="krh:KRH_10970"/>
<dbReference type="SUPFAM" id="SSF53383">
    <property type="entry name" value="PLP-dependent transferases"/>
    <property type="match status" value="1"/>
</dbReference>
<comment type="cofactor">
    <cofactor evidence="1 6 7">
        <name>pyridoxal 5'-phosphate</name>
        <dbReference type="ChEBI" id="CHEBI:597326"/>
    </cofactor>
</comment>
<evidence type="ECO:0000256" key="2">
    <source>
        <dbReference type="ARBA" id="ARBA00009533"/>
    </source>
</evidence>
<evidence type="ECO:0000313" key="9">
    <source>
        <dbReference type="Proteomes" id="UP000008838"/>
    </source>
</evidence>
<dbReference type="eggNOG" id="COG0076">
    <property type="taxonomic scope" value="Bacteria"/>
</dbReference>
<dbReference type="GO" id="GO:0030170">
    <property type="term" value="F:pyridoxal phosphate binding"/>
    <property type="evidence" value="ECO:0007669"/>
    <property type="project" value="InterPro"/>
</dbReference>
<dbReference type="GO" id="GO:0004058">
    <property type="term" value="F:aromatic-L-amino-acid decarboxylase activity"/>
    <property type="evidence" value="ECO:0007669"/>
    <property type="project" value="UniProtKB-ARBA"/>
</dbReference>
<dbReference type="AlphaFoldDB" id="B2GG16"/>
<dbReference type="EC" id="4.1.1.-" evidence="8"/>
<dbReference type="InterPro" id="IPR002129">
    <property type="entry name" value="PyrdxlP-dep_de-COase"/>
</dbReference>
<comment type="similarity">
    <text evidence="2 7">Belongs to the group II decarboxylase family.</text>
</comment>
<dbReference type="PRINTS" id="PR00800">
    <property type="entry name" value="YHDCRBOXLASE"/>
</dbReference>